<keyword evidence="4 8" id="KW-0812">Transmembrane</keyword>
<dbReference type="InterPro" id="IPR011066">
    <property type="entry name" value="MscS_channel_C_sf"/>
</dbReference>
<feature type="transmembrane region" description="Helical" evidence="8">
    <location>
        <begin position="28"/>
        <end position="46"/>
    </location>
</feature>
<dbReference type="SUPFAM" id="SSF50182">
    <property type="entry name" value="Sm-like ribonucleoproteins"/>
    <property type="match status" value="1"/>
</dbReference>
<dbReference type="Pfam" id="PF21082">
    <property type="entry name" value="MS_channel_3rd"/>
    <property type="match status" value="1"/>
</dbReference>
<reference evidence="12 13" key="1">
    <citation type="submission" date="2018-05" db="EMBL/GenBank/DDBJ databases">
        <title>Genomic Encyclopedia of Type Strains, Phase IV (KMG-IV): sequencing the most valuable type-strain genomes for metagenomic binning, comparative biology and taxonomic classification.</title>
        <authorList>
            <person name="Goeker M."/>
        </authorList>
    </citation>
    <scope>NUCLEOTIDE SEQUENCE [LARGE SCALE GENOMIC DNA]</scope>
    <source>
        <strain evidence="12 13">DSM 16791</strain>
    </source>
</reference>
<dbReference type="PANTHER" id="PTHR30347:SF1">
    <property type="entry name" value="MECHANOSENSITIVE CHANNEL MSCK"/>
    <property type="match status" value="1"/>
</dbReference>
<feature type="region of interest" description="Disordered" evidence="7">
    <location>
        <begin position="436"/>
        <end position="461"/>
    </location>
</feature>
<dbReference type="RefSeq" id="WP_110033963.1">
    <property type="nucleotide sequence ID" value="NZ_QGTR01000006.1"/>
</dbReference>
<evidence type="ECO:0000256" key="8">
    <source>
        <dbReference type="SAM" id="Phobius"/>
    </source>
</evidence>
<evidence type="ECO:0000256" key="4">
    <source>
        <dbReference type="ARBA" id="ARBA00022692"/>
    </source>
</evidence>
<evidence type="ECO:0000256" key="7">
    <source>
        <dbReference type="SAM" id="MobiDB-lite"/>
    </source>
</evidence>
<accession>A0A317PJ94</accession>
<feature type="domain" description="Mechanosensitive ion channel transmembrane helices 2/3" evidence="11">
    <location>
        <begin position="216"/>
        <end position="257"/>
    </location>
</feature>
<dbReference type="Proteomes" id="UP000246352">
    <property type="component" value="Unassembled WGS sequence"/>
</dbReference>
<dbReference type="InterPro" id="IPR010920">
    <property type="entry name" value="LSM_dom_sf"/>
</dbReference>
<feature type="transmembrane region" description="Helical" evidence="8">
    <location>
        <begin position="67"/>
        <end position="90"/>
    </location>
</feature>
<feature type="domain" description="Mechanosensitive ion channel MscS" evidence="9">
    <location>
        <begin position="259"/>
        <end position="324"/>
    </location>
</feature>
<organism evidence="12 13">
    <name type="scientific">Hoeflea marina</name>
    <dbReference type="NCBI Taxonomy" id="274592"/>
    <lineage>
        <taxon>Bacteria</taxon>
        <taxon>Pseudomonadati</taxon>
        <taxon>Pseudomonadota</taxon>
        <taxon>Alphaproteobacteria</taxon>
        <taxon>Hyphomicrobiales</taxon>
        <taxon>Rhizobiaceae</taxon>
        <taxon>Hoeflea</taxon>
    </lineage>
</organism>
<sequence>MEPIDLSKWPLVLNNLSHTVGIYLSQRWTLYQLLIIAVCFLVGWLVSRRVEPALEARARRIKGKPGLLRIIVAFMRRSEWIVFLLLLAAVREVLLETTWPSRTYLLSVALALGATWLATAVLTRIVRNKSFARLIALAIFAYIALGILGWRDETTVILDSIAVDIGDFRLSLLFLLRTIVITAVFLWVAGWIGSFLETRITTMEDLSPSFQVLAGKMVRIGLITIACVLALSSTGVDLTALTVFSGAVGVGLGFGLQKVVSNFISGVIILVDRSIKPGDTVELGDTFGWIRELRARFVSVITRDGREYLIPNEDFITQQVINWSFTDKLVRLDVEFGVAYDSDPHQVSKLAIEAAGTVARVLDAPTAVCWLTGFAHSSLEFKLRFWISDPQAGLTNVRGQVLLALWDAFKRNGVSIPYPHREIVLSKPVEVVLKTDPHGEAQAPAKAVRRKPAPKTKPDRA</sequence>
<proteinExistence type="inferred from homology"/>
<evidence type="ECO:0000313" key="13">
    <source>
        <dbReference type="Proteomes" id="UP000246352"/>
    </source>
</evidence>
<comment type="caution">
    <text evidence="12">The sequence shown here is derived from an EMBL/GenBank/DDBJ whole genome shotgun (WGS) entry which is preliminary data.</text>
</comment>
<dbReference type="SUPFAM" id="SSF82689">
    <property type="entry name" value="Mechanosensitive channel protein MscS (YggB), C-terminal domain"/>
    <property type="match status" value="1"/>
</dbReference>
<dbReference type="EMBL" id="QGTR01000006">
    <property type="protein sequence ID" value="PWV97667.1"/>
    <property type="molecule type" value="Genomic_DNA"/>
</dbReference>
<feature type="transmembrane region" description="Helical" evidence="8">
    <location>
        <begin position="102"/>
        <end position="123"/>
    </location>
</feature>
<evidence type="ECO:0000256" key="2">
    <source>
        <dbReference type="ARBA" id="ARBA00008017"/>
    </source>
</evidence>
<dbReference type="Pfam" id="PF00924">
    <property type="entry name" value="MS_channel_2nd"/>
    <property type="match status" value="1"/>
</dbReference>
<dbReference type="OrthoDB" id="9799209at2"/>
<dbReference type="InterPro" id="IPR049142">
    <property type="entry name" value="MS_channel_1st"/>
</dbReference>
<dbReference type="Pfam" id="PF21088">
    <property type="entry name" value="MS_channel_1st"/>
    <property type="match status" value="1"/>
</dbReference>
<dbReference type="InterPro" id="IPR052702">
    <property type="entry name" value="MscS-like_channel"/>
</dbReference>
<dbReference type="InterPro" id="IPR023408">
    <property type="entry name" value="MscS_beta-dom_sf"/>
</dbReference>
<dbReference type="GO" id="GO:0005886">
    <property type="term" value="C:plasma membrane"/>
    <property type="evidence" value="ECO:0007669"/>
    <property type="project" value="UniProtKB-SubCell"/>
</dbReference>
<gene>
    <name evidence="12" type="ORF">DFR52_106191</name>
</gene>
<dbReference type="InterPro" id="IPR011014">
    <property type="entry name" value="MscS_channel_TM-2"/>
</dbReference>
<evidence type="ECO:0000259" key="10">
    <source>
        <dbReference type="Pfam" id="PF21082"/>
    </source>
</evidence>
<evidence type="ECO:0000313" key="12">
    <source>
        <dbReference type="EMBL" id="PWV97667.1"/>
    </source>
</evidence>
<keyword evidence="6 8" id="KW-0472">Membrane</keyword>
<feature type="transmembrane region" description="Helical" evidence="8">
    <location>
        <begin position="130"/>
        <end position="150"/>
    </location>
</feature>
<dbReference type="AlphaFoldDB" id="A0A317PJ94"/>
<protein>
    <submittedName>
        <fullName evidence="12">Mechanosensitive ion channel-like protein</fullName>
    </submittedName>
</protein>
<evidence type="ECO:0000256" key="3">
    <source>
        <dbReference type="ARBA" id="ARBA00022475"/>
    </source>
</evidence>
<dbReference type="InterPro" id="IPR049278">
    <property type="entry name" value="MS_channel_C"/>
</dbReference>
<dbReference type="PANTHER" id="PTHR30347">
    <property type="entry name" value="POTASSIUM CHANNEL RELATED"/>
    <property type="match status" value="1"/>
</dbReference>
<feature type="transmembrane region" description="Helical" evidence="8">
    <location>
        <begin position="213"/>
        <end position="232"/>
    </location>
</feature>
<feature type="transmembrane region" description="Helical" evidence="8">
    <location>
        <begin position="170"/>
        <end position="192"/>
    </location>
</feature>
<evidence type="ECO:0000259" key="9">
    <source>
        <dbReference type="Pfam" id="PF00924"/>
    </source>
</evidence>
<evidence type="ECO:0000256" key="5">
    <source>
        <dbReference type="ARBA" id="ARBA00022989"/>
    </source>
</evidence>
<evidence type="ECO:0000256" key="6">
    <source>
        <dbReference type="ARBA" id="ARBA00023136"/>
    </source>
</evidence>
<comment type="similarity">
    <text evidence="2">Belongs to the MscS (TC 1.A.23) family.</text>
</comment>
<evidence type="ECO:0000256" key="1">
    <source>
        <dbReference type="ARBA" id="ARBA00004651"/>
    </source>
</evidence>
<dbReference type="Gene3D" id="2.30.30.60">
    <property type="match status" value="1"/>
</dbReference>
<dbReference type="Gene3D" id="3.30.70.100">
    <property type="match status" value="1"/>
</dbReference>
<keyword evidence="3" id="KW-1003">Cell membrane</keyword>
<keyword evidence="5 8" id="KW-1133">Transmembrane helix</keyword>
<dbReference type="Gene3D" id="1.10.287.1260">
    <property type="match status" value="1"/>
</dbReference>
<feature type="domain" description="Mechanosensitive ion channel MscS C-terminal" evidence="10">
    <location>
        <begin position="333"/>
        <end position="416"/>
    </location>
</feature>
<dbReference type="SUPFAM" id="SSF82861">
    <property type="entry name" value="Mechanosensitive channel protein MscS (YggB), transmembrane region"/>
    <property type="match status" value="1"/>
</dbReference>
<name>A0A317PJ94_9HYPH</name>
<comment type="subcellular location">
    <subcellularLocation>
        <location evidence="1">Cell membrane</location>
        <topology evidence="1">Multi-pass membrane protein</topology>
    </subcellularLocation>
</comment>
<dbReference type="GO" id="GO:0008381">
    <property type="term" value="F:mechanosensitive monoatomic ion channel activity"/>
    <property type="evidence" value="ECO:0007669"/>
    <property type="project" value="UniProtKB-ARBA"/>
</dbReference>
<dbReference type="InterPro" id="IPR006685">
    <property type="entry name" value="MscS_channel_2nd"/>
</dbReference>
<evidence type="ECO:0000259" key="11">
    <source>
        <dbReference type="Pfam" id="PF21088"/>
    </source>
</evidence>
<keyword evidence="13" id="KW-1185">Reference proteome</keyword>